<keyword evidence="2" id="KW-1185">Reference proteome</keyword>
<name>A0A7T8KFR2_CALRO</name>
<sequence length="49" mass="5429">MKAQRNRIAALLEANLLVSVIVNKEGCSRCLVYKVKALLSRGEGLERNT</sequence>
<proteinExistence type="predicted"/>
<gene>
    <name evidence="1" type="ORF">FKW44_008155</name>
</gene>
<organism evidence="1 2">
    <name type="scientific">Caligus rogercresseyi</name>
    <name type="common">Sea louse</name>
    <dbReference type="NCBI Taxonomy" id="217165"/>
    <lineage>
        <taxon>Eukaryota</taxon>
        <taxon>Metazoa</taxon>
        <taxon>Ecdysozoa</taxon>
        <taxon>Arthropoda</taxon>
        <taxon>Crustacea</taxon>
        <taxon>Multicrustacea</taxon>
        <taxon>Hexanauplia</taxon>
        <taxon>Copepoda</taxon>
        <taxon>Siphonostomatoida</taxon>
        <taxon>Caligidae</taxon>
        <taxon>Caligus</taxon>
    </lineage>
</organism>
<accession>A0A7T8KFR2</accession>
<evidence type="ECO:0000313" key="2">
    <source>
        <dbReference type="Proteomes" id="UP000595437"/>
    </source>
</evidence>
<evidence type="ECO:0000313" key="1">
    <source>
        <dbReference type="EMBL" id="QQP55089.1"/>
    </source>
</evidence>
<dbReference type="AlphaFoldDB" id="A0A7T8KFR2"/>
<dbReference type="EMBL" id="CP045894">
    <property type="protein sequence ID" value="QQP55089.1"/>
    <property type="molecule type" value="Genomic_DNA"/>
</dbReference>
<reference evidence="2" key="1">
    <citation type="submission" date="2021-01" db="EMBL/GenBank/DDBJ databases">
        <title>Caligus Genome Assembly.</title>
        <authorList>
            <person name="Gallardo-Escarate C."/>
        </authorList>
    </citation>
    <scope>NUCLEOTIDE SEQUENCE [LARGE SCALE GENOMIC DNA]</scope>
</reference>
<protein>
    <submittedName>
        <fullName evidence="1">Uncharacterized protein</fullName>
    </submittedName>
</protein>
<dbReference type="Proteomes" id="UP000595437">
    <property type="component" value="Chromosome 5"/>
</dbReference>